<evidence type="ECO:0000256" key="8">
    <source>
        <dbReference type="ARBA" id="ARBA00031512"/>
    </source>
</evidence>
<dbReference type="GO" id="GO:0006508">
    <property type="term" value="P:proteolysis"/>
    <property type="evidence" value="ECO:0007669"/>
    <property type="project" value="InterPro"/>
</dbReference>
<feature type="transmembrane region" description="Helical" evidence="9">
    <location>
        <begin position="491"/>
        <end position="509"/>
    </location>
</feature>
<keyword evidence="5" id="KW-0926">Vacuole</keyword>
<feature type="transmembrane region" description="Helical" evidence="9">
    <location>
        <begin position="459"/>
        <end position="479"/>
    </location>
</feature>
<dbReference type="OrthoDB" id="9778250at2"/>
<feature type="transmembrane region" description="Helical" evidence="9">
    <location>
        <begin position="375"/>
        <end position="394"/>
    </location>
</feature>
<evidence type="ECO:0000259" key="10">
    <source>
        <dbReference type="Pfam" id="PF04389"/>
    </source>
</evidence>
<evidence type="ECO:0000313" key="12">
    <source>
        <dbReference type="Proteomes" id="UP000297258"/>
    </source>
</evidence>
<feature type="transmembrane region" description="Helical" evidence="9">
    <location>
        <begin position="342"/>
        <end position="363"/>
    </location>
</feature>
<keyword evidence="6 9" id="KW-1133">Transmembrane helix</keyword>
<feature type="transmembrane region" description="Helical" evidence="9">
    <location>
        <begin position="433"/>
        <end position="453"/>
    </location>
</feature>
<keyword evidence="9" id="KW-0472">Membrane</keyword>
<name>A0A4Y9SUB5_9BURK</name>
<dbReference type="PANTHER" id="PTHR12147">
    <property type="entry name" value="METALLOPEPTIDASE M28 FAMILY MEMBER"/>
    <property type="match status" value="1"/>
</dbReference>
<evidence type="ECO:0000256" key="7">
    <source>
        <dbReference type="ARBA" id="ARBA00023180"/>
    </source>
</evidence>
<comment type="subcellular location">
    <subcellularLocation>
        <location evidence="2">Vacuole membrane</location>
        <topology evidence="2">Multi-pass membrane protein</topology>
    </subcellularLocation>
</comment>
<reference evidence="11 12" key="1">
    <citation type="submission" date="2019-03" db="EMBL/GenBank/DDBJ databases">
        <title>Draft genome of Massilia hortus sp. nov., a novel bacterial species of the Oxalobacteraceae family.</title>
        <authorList>
            <person name="Peta V."/>
            <person name="Raths R."/>
            <person name="Bucking H."/>
        </authorList>
    </citation>
    <scope>NUCLEOTIDE SEQUENCE [LARGE SCALE GENOMIC DNA]</scope>
    <source>
        <strain evidence="11 12">ONC3</strain>
    </source>
</reference>
<evidence type="ECO:0000256" key="6">
    <source>
        <dbReference type="ARBA" id="ARBA00022989"/>
    </source>
</evidence>
<dbReference type="RefSeq" id="WP_135190883.1">
    <property type="nucleotide sequence ID" value="NZ_SPUM01000111.1"/>
</dbReference>
<evidence type="ECO:0000313" key="11">
    <source>
        <dbReference type="EMBL" id="TFW30300.1"/>
    </source>
</evidence>
<evidence type="ECO:0000256" key="4">
    <source>
        <dbReference type="ARBA" id="ARBA00017435"/>
    </source>
</evidence>
<feature type="transmembrane region" description="Helical" evidence="9">
    <location>
        <begin position="406"/>
        <end position="426"/>
    </location>
</feature>
<evidence type="ECO:0000256" key="5">
    <source>
        <dbReference type="ARBA" id="ARBA00022554"/>
    </source>
</evidence>
<feature type="transmembrane region" description="Helical" evidence="9">
    <location>
        <begin position="547"/>
        <end position="566"/>
    </location>
</feature>
<evidence type="ECO:0000256" key="3">
    <source>
        <dbReference type="ARBA" id="ARBA00010918"/>
    </source>
</evidence>
<protein>
    <recommendedName>
        <fullName evidence="4">Vacuolar membrane protease</fullName>
    </recommendedName>
    <alternativeName>
        <fullName evidence="8">FXNA-related family protease 1</fullName>
    </alternativeName>
</protein>
<dbReference type="Proteomes" id="UP000297258">
    <property type="component" value="Unassembled WGS sequence"/>
</dbReference>
<dbReference type="InterPro" id="IPR007484">
    <property type="entry name" value="Peptidase_M28"/>
</dbReference>
<proteinExistence type="inferred from homology"/>
<dbReference type="GO" id="GO:0005774">
    <property type="term" value="C:vacuolar membrane"/>
    <property type="evidence" value="ECO:0007669"/>
    <property type="project" value="UniProtKB-SubCell"/>
</dbReference>
<dbReference type="InterPro" id="IPR045175">
    <property type="entry name" value="M28_fam"/>
</dbReference>
<dbReference type="Gene3D" id="3.40.630.10">
    <property type="entry name" value="Zn peptidases"/>
    <property type="match status" value="1"/>
</dbReference>
<dbReference type="AlphaFoldDB" id="A0A4Y9SUB5"/>
<gene>
    <name evidence="11" type="ORF">E4O92_17180</name>
</gene>
<evidence type="ECO:0000256" key="1">
    <source>
        <dbReference type="ARBA" id="ARBA00003273"/>
    </source>
</evidence>
<evidence type="ECO:0000256" key="2">
    <source>
        <dbReference type="ARBA" id="ARBA00004128"/>
    </source>
</evidence>
<keyword evidence="7" id="KW-0325">Glycoprotein</keyword>
<feature type="domain" description="Peptidase M28" evidence="10">
    <location>
        <begin position="119"/>
        <end position="308"/>
    </location>
</feature>
<feature type="transmembrane region" description="Helical" evidence="9">
    <location>
        <begin position="521"/>
        <end position="540"/>
    </location>
</feature>
<comment type="caution">
    <text evidence="11">The sequence shown here is derived from an EMBL/GenBank/DDBJ whole genome shotgun (WGS) entry which is preliminary data.</text>
</comment>
<accession>A0A4Y9SUB5</accession>
<comment type="function">
    <text evidence="1">May be involved in vacuolar sorting and osmoregulation.</text>
</comment>
<organism evidence="11 12">
    <name type="scientific">Massilia horti</name>
    <dbReference type="NCBI Taxonomy" id="2562153"/>
    <lineage>
        <taxon>Bacteria</taxon>
        <taxon>Pseudomonadati</taxon>
        <taxon>Pseudomonadota</taxon>
        <taxon>Betaproteobacteria</taxon>
        <taxon>Burkholderiales</taxon>
        <taxon>Oxalobacteraceae</taxon>
        <taxon>Telluria group</taxon>
        <taxon>Massilia</taxon>
    </lineage>
</organism>
<dbReference type="EMBL" id="SPUM01000111">
    <property type="protein sequence ID" value="TFW30300.1"/>
    <property type="molecule type" value="Genomic_DNA"/>
</dbReference>
<comment type="similarity">
    <text evidence="3">Belongs to the peptidase M28 family.</text>
</comment>
<keyword evidence="12" id="KW-1185">Reference proteome</keyword>
<evidence type="ECO:0000256" key="9">
    <source>
        <dbReference type="SAM" id="Phobius"/>
    </source>
</evidence>
<dbReference type="GO" id="GO:0008235">
    <property type="term" value="F:metalloexopeptidase activity"/>
    <property type="evidence" value="ECO:0007669"/>
    <property type="project" value="InterPro"/>
</dbReference>
<dbReference type="SUPFAM" id="SSF53187">
    <property type="entry name" value="Zn-dependent exopeptidases"/>
    <property type="match status" value="1"/>
</dbReference>
<dbReference type="PANTHER" id="PTHR12147:SF58">
    <property type="entry name" value="VACUOLAR MEMBRANE PROTEASE"/>
    <property type="match status" value="1"/>
</dbReference>
<keyword evidence="9" id="KW-0812">Transmembrane</keyword>
<sequence>MHPHQTKPQQSGLAGIVAAVLALAALAWFALGGTPALPTPKPRNAPSEQFSAMRAFAHVQALARTPRPIATRANADARNYLIERLRVYGLEPQVQTTTVQKESMDPMENVHVTLAVVHNVLVRLPGTASGPKRPPAVLLASHYDSGNDTQGAANGAASAAAMLETIRVLRAGPPLQHDVIFLFADGEQVGELGTQAFVEQHPWAHDVGLVLKFDNIGNRGPLVLYDVFKADSNVISGWAKAAKGVRGSAVMSEAYRLMWNRVPAGPLARLHTPLLQFATLDGDRGPHDTPERLDLATLQHEGDAMLGLVRHFGQQALVHETQADRVYFELPHLGIVHYPVTLVWPFTRLACLLLFGVCCLAAQRQDVALIDIVKGTFGCAAIAVTPAATAWLLWHNGFRQLVSGDWDGTRLCAIALLGGALFILALRRLQRAVGWPACVLGAMICAGAALVAISWSMPVTTYVLLWPLLGALTAYAALLSRRVAALPAARLPVLLAGAAPGVLLLLPLARDIFVPFSLARTNLALALLALMFCLSIPLFVQIARRFAVRGLAIAGLVLLGTANPALPEPGERPIASPLVYYKDMQTWRSWWLAPPQPLDDFTRSIFPNLPAPRRHVDVFGWDSDDLWYSAAPRNDGLAFPLTVMLKNEEEPRLAEFTVTSKNRAPHIEMWVDKAKINYASVNGRTLTNKTSRSWSMSLYGMEDQLLRFALRVAPHATFYVHVEERIPGLPEHALPERPHTARPVVPMTGTTVAADTLLFRGLK</sequence>
<dbReference type="Pfam" id="PF04389">
    <property type="entry name" value="Peptidase_M28"/>
    <property type="match status" value="1"/>
</dbReference>